<keyword evidence="2 4" id="KW-0808">Transferase</keyword>
<dbReference type="InterPro" id="IPR004381">
    <property type="entry name" value="Glycerate_kinase"/>
</dbReference>
<evidence type="ECO:0000256" key="4">
    <source>
        <dbReference type="PIRNR" id="PIRNR006078"/>
    </source>
</evidence>
<evidence type="ECO:0000256" key="1">
    <source>
        <dbReference type="ARBA" id="ARBA00006284"/>
    </source>
</evidence>
<dbReference type="Pfam" id="PF02595">
    <property type="entry name" value="Gly_kinase"/>
    <property type="match status" value="2"/>
</dbReference>
<protein>
    <submittedName>
        <fullName evidence="5">Glycerate kinase</fullName>
    </submittedName>
</protein>
<dbReference type="InterPro" id="IPR018197">
    <property type="entry name" value="Glycerate_kinase_RE-like"/>
</dbReference>
<name>H0QSW9_ARTG1</name>
<dbReference type="InterPro" id="IPR018193">
    <property type="entry name" value="Glyc_kinase_flavodox-like_fold"/>
</dbReference>
<dbReference type="STRING" id="1077972.ARGLB_094_00570"/>
<dbReference type="PANTHER" id="PTHR21599:SF0">
    <property type="entry name" value="GLYCERATE KINASE"/>
    <property type="match status" value="1"/>
</dbReference>
<dbReference type="PIRSF" id="PIRSF006078">
    <property type="entry name" value="GlxK"/>
    <property type="match status" value="1"/>
</dbReference>
<accession>H0QSW9</accession>
<dbReference type="OrthoDB" id="9774290at2"/>
<evidence type="ECO:0000313" key="6">
    <source>
        <dbReference type="Proteomes" id="UP000003828"/>
    </source>
</evidence>
<keyword evidence="3 4" id="KW-0418">Kinase</keyword>
<keyword evidence="6" id="KW-1185">Reference proteome</keyword>
<comment type="similarity">
    <text evidence="1 4">Belongs to the glycerate kinase type-1 family.</text>
</comment>
<dbReference type="Gene3D" id="3.90.1510.10">
    <property type="entry name" value="Glycerate kinase, domain 2"/>
    <property type="match status" value="2"/>
</dbReference>
<reference evidence="5 6" key="1">
    <citation type="submission" date="2011-12" db="EMBL/GenBank/DDBJ databases">
        <title>Whole genome shotgun sequence of Arthrobacter globiformis NBRC 12137.</title>
        <authorList>
            <person name="Miyazawa S."/>
            <person name="Hosoyama A."/>
            <person name="Tsuchikane K."/>
            <person name="Katsumata H."/>
            <person name="Yamazaki S."/>
            <person name="Fujita N."/>
        </authorList>
    </citation>
    <scope>NUCLEOTIDE SEQUENCE [LARGE SCALE GENOMIC DNA]</scope>
    <source>
        <strain evidence="5 6">NBRC 12137</strain>
    </source>
</reference>
<proteinExistence type="inferred from homology"/>
<dbReference type="AlphaFoldDB" id="H0QSW9"/>
<dbReference type="EMBL" id="BAEG01000094">
    <property type="protein sequence ID" value="GAB15920.1"/>
    <property type="molecule type" value="Genomic_DNA"/>
</dbReference>
<evidence type="ECO:0000256" key="2">
    <source>
        <dbReference type="ARBA" id="ARBA00022679"/>
    </source>
</evidence>
<evidence type="ECO:0000256" key="3">
    <source>
        <dbReference type="ARBA" id="ARBA00022777"/>
    </source>
</evidence>
<dbReference type="PANTHER" id="PTHR21599">
    <property type="entry name" value="GLYCERATE KINASE"/>
    <property type="match status" value="1"/>
</dbReference>
<dbReference type="eggNOG" id="COG1929">
    <property type="taxonomic scope" value="Bacteria"/>
</dbReference>
<dbReference type="GO" id="GO:0008887">
    <property type="term" value="F:glycerate kinase activity"/>
    <property type="evidence" value="ECO:0007669"/>
    <property type="project" value="UniProtKB-UniRule"/>
</dbReference>
<comment type="caution">
    <text evidence="5">The sequence shown here is derived from an EMBL/GenBank/DDBJ whole genome shotgun (WGS) entry which is preliminary data.</text>
</comment>
<organism evidence="5 6">
    <name type="scientific">Arthrobacter globiformis (strain ATCC 8010 / DSM 20124 / JCM 1332 / NBRC 12137 / NCIMB 8907 / NRRL B-2979 / 168)</name>
    <dbReference type="NCBI Taxonomy" id="1077972"/>
    <lineage>
        <taxon>Bacteria</taxon>
        <taxon>Bacillati</taxon>
        <taxon>Actinomycetota</taxon>
        <taxon>Actinomycetes</taxon>
        <taxon>Micrococcales</taxon>
        <taxon>Micrococcaceae</taxon>
        <taxon>Arthrobacter</taxon>
    </lineage>
</organism>
<gene>
    <name evidence="5" type="primary">glxK</name>
    <name evidence="5" type="ORF">ARGLB_094_00570</name>
</gene>
<dbReference type="RefSeq" id="WP_003805813.1">
    <property type="nucleotide sequence ID" value="NZ_BAEG01000094.1"/>
</dbReference>
<dbReference type="SUPFAM" id="SSF110738">
    <property type="entry name" value="Glycerate kinase I"/>
    <property type="match status" value="1"/>
</dbReference>
<evidence type="ECO:0000313" key="5">
    <source>
        <dbReference type="EMBL" id="GAB15920.1"/>
    </source>
</evidence>
<sequence>MTVLVAPDSFKGTYAAADVAAAIAAGIRDAGGTATELPVADGGEGTFDALCSSLQASAVSVVAQNPWGEPLAAAIGLAADGTAVVELAQASGLTVPSSGPRDAVSASTYGTGMMVSAAVDAGATHVMVAAGGSATTDGGAGAVQAINDGGGLRGARLTVLSDVTSTFLEAPRIFGPQKGAGPAEIGLLEQRLRQLAESYPRNPVGVPRTGAAGGLSGGLWAHFGAELVSGADAVLDAAHFDRYLAAADAIVVGEGRLDSQTGEGKIISAILERVRRSGRTIPVVAVVGSVAADLGGYARNFSELLVASDAAAMYAAGKSLAWYSRAEAGRLKG</sequence>
<dbReference type="GO" id="GO:0031388">
    <property type="term" value="P:organic acid phosphorylation"/>
    <property type="evidence" value="ECO:0007669"/>
    <property type="project" value="UniProtKB-UniRule"/>
</dbReference>
<dbReference type="Proteomes" id="UP000003828">
    <property type="component" value="Unassembled WGS sequence"/>
</dbReference>
<dbReference type="InterPro" id="IPR036129">
    <property type="entry name" value="Glycerate_kinase_sf"/>
</dbReference>
<dbReference type="Gene3D" id="3.40.50.10350">
    <property type="entry name" value="Glycerate kinase, domain 1"/>
    <property type="match status" value="2"/>
</dbReference>